<dbReference type="SUPFAM" id="SSF51206">
    <property type="entry name" value="cAMP-binding domain-like"/>
    <property type="match status" value="2"/>
</dbReference>
<comment type="caution">
    <text evidence="3">The sequence shown here is derived from an EMBL/GenBank/DDBJ whole genome shotgun (WGS) entry which is preliminary data.</text>
</comment>
<protein>
    <recommendedName>
        <fullName evidence="2">Cyclic nucleotide-binding domain-containing protein</fullName>
    </recommendedName>
</protein>
<dbReference type="Pfam" id="PF00027">
    <property type="entry name" value="cNMP_binding"/>
    <property type="match status" value="1"/>
</dbReference>
<sequence>MPNSLDKVIQVISKPPKLRQDFEIQTLLPWLRKKSQLFSRLKTDYLKDIVRNCGHVTYDKDEVIIKQGEFGDCFYIILCGKIGIYIINKDKIDDDSDDTNALVLVGSRTADGPGVPFGEVALMSDDCIRTASIISEEKTDLLMVDRALYNRAVKDVLAREFEEKAAFIKDSPLFSTWAPRYKKQLAMALYKESFPYESALVRQGDPLTNIYFIISGQVEMLTDTSQHVFQYPKVFMDALDENEKFLKKLDRSRPPTDPQYTACVKKKDHTKNTKMCYLAKNESIGEMEVLLDLDTYVQTAICTEKTDVLVLEMKHYERLFTKKHQRTIDAMKQMLEIKINTRITLLGSGEEVPLLHHLKNKVNLINNPKAPPEKSTRDEDSVLAAERQFFNHTGPLVDIDGPGSVFYMIRVREKSKQKSQNKNKRKQNGRNEHMHAISLPQSLIMAAQMAGATKDIELIMQNAEEDARHDNSKISAAGKSARSFRRIQSAVKPSNDNETEEDVFDDEKEMTKSLPERHAMVSFDDEDEDASLSFLESRVRDWLCKDNPRKGPQVAQLRRLPVQELDPQPKPGKKIVIRKRNRSTTSHESARTEMRSVMSKDEDDLQHYNILIARS</sequence>
<dbReference type="InterPro" id="IPR018488">
    <property type="entry name" value="cNMP-bd_CS"/>
</dbReference>
<feature type="domain" description="Cyclic nucleotide-binding" evidence="2">
    <location>
        <begin position="37"/>
        <end position="170"/>
    </location>
</feature>
<organism evidence="3 4">
    <name type="scientific">Mytilus galloprovincialis</name>
    <name type="common">Mediterranean mussel</name>
    <dbReference type="NCBI Taxonomy" id="29158"/>
    <lineage>
        <taxon>Eukaryota</taxon>
        <taxon>Metazoa</taxon>
        <taxon>Spiralia</taxon>
        <taxon>Lophotrochozoa</taxon>
        <taxon>Mollusca</taxon>
        <taxon>Bivalvia</taxon>
        <taxon>Autobranchia</taxon>
        <taxon>Pteriomorphia</taxon>
        <taxon>Mytilida</taxon>
        <taxon>Mytiloidea</taxon>
        <taxon>Mytilidae</taxon>
        <taxon>Mytilinae</taxon>
        <taxon>Mytilus</taxon>
    </lineage>
</organism>
<dbReference type="PANTHER" id="PTHR23011">
    <property type="entry name" value="CYCLIC NUCLEOTIDE-BINDING DOMAIN CONTAINING PROTEIN"/>
    <property type="match status" value="1"/>
</dbReference>
<feature type="compositionally biased region" description="Basic residues" evidence="1">
    <location>
        <begin position="417"/>
        <end position="428"/>
    </location>
</feature>
<feature type="region of interest" description="Disordered" evidence="1">
    <location>
        <begin position="578"/>
        <end position="601"/>
    </location>
</feature>
<dbReference type="PROSITE" id="PS50042">
    <property type="entry name" value="CNMP_BINDING_3"/>
    <property type="match status" value="2"/>
</dbReference>
<proteinExistence type="predicted"/>
<gene>
    <name evidence="3" type="ORF">MGAL_10B014779</name>
</gene>
<dbReference type="PANTHER" id="PTHR23011:SF28">
    <property type="entry name" value="CYCLIC NUCLEOTIDE-BINDING DOMAIN CONTAINING PROTEIN"/>
    <property type="match status" value="1"/>
</dbReference>
<reference evidence="3" key="1">
    <citation type="submission" date="2018-11" db="EMBL/GenBank/DDBJ databases">
        <authorList>
            <person name="Alioto T."/>
            <person name="Alioto T."/>
        </authorList>
    </citation>
    <scope>NUCLEOTIDE SEQUENCE</scope>
</reference>
<keyword evidence="4" id="KW-1185">Reference proteome</keyword>
<dbReference type="CDD" id="cd00038">
    <property type="entry name" value="CAP_ED"/>
    <property type="match status" value="2"/>
</dbReference>
<dbReference type="PROSITE" id="PS00888">
    <property type="entry name" value="CNMP_BINDING_1"/>
    <property type="match status" value="1"/>
</dbReference>
<dbReference type="AlphaFoldDB" id="A0A8B6FTA4"/>
<evidence type="ECO:0000313" key="3">
    <source>
        <dbReference type="EMBL" id="VDI54004.1"/>
    </source>
</evidence>
<dbReference type="InterPro" id="IPR014710">
    <property type="entry name" value="RmlC-like_jellyroll"/>
</dbReference>
<accession>A0A8B6FTA4</accession>
<feature type="compositionally biased region" description="Basic and acidic residues" evidence="1">
    <location>
        <begin position="588"/>
        <end position="600"/>
    </location>
</feature>
<evidence type="ECO:0000259" key="2">
    <source>
        <dbReference type="PROSITE" id="PS50042"/>
    </source>
</evidence>
<dbReference type="PROSITE" id="PS00889">
    <property type="entry name" value="CNMP_BINDING_2"/>
    <property type="match status" value="1"/>
</dbReference>
<dbReference type="SMART" id="SM00100">
    <property type="entry name" value="cNMP"/>
    <property type="match status" value="2"/>
</dbReference>
<feature type="domain" description="Cyclic nucleotide-binding" evidence="2">
    <location>
        <begin position="173"/>
        <end position="245"/>
    </location>
</feature>
<dbReference type="Gene3D" id="2.60.120.10">
    <property type="entry name" value="Jelly Rolls"/>
    <property type="match status" value="2"/>
</dbReference>
<dbReference type="EMBL" id="UYJE01007350">
    <property type="protein sequence ID" value="VDI54004.1"/>
    <property type="molecule type" value="Genomic_DNA"/>
</dbReference>
<feature type="region of interest" description="Disordered" evidence="1">
    <location>
        <begin position="412"/>
        <end position="434"/>
    </location>
</feature>
<evidence type="ECO:0000313" key="4">
    <source>
        <dbReference type="Proteomes" id="UP000596742"/>
    </source>
</evidence>
<evidence type="ECO:0000256" key="1">
    <source>
        <dbReference type="SAM" id="MobiDB-lite"/>
    </source>
</evidence>
<dbReference type="InterPro" id="IPR018490">
    <property type="entry name" value="cNMP-bd_dom_sf"/>
</dbReference>
<dbReference type="Proteomes" id="UP000596742">
    <property type="component" value="Unassembled WGS sequence"/>
</dbReference>
<name>A0A8B6FTA4_MYTGA</name>
<dbReference type="InterPro" id="IPR000595">
    <property type="entry name" value="cNMP-bd_dom"/>
</dbReference>
<dbReference type="OrthoDB" id="2021138at2759"/>